<feature type="transmembrane region" description="Helical" evidence="1">
    <location>
        <begin position="7"/>
        <end position="40"/>
    </location>
</feature>
<sequence length="170" mass="17432">MLSAIIISVLASIGLLAGIGLTLINLPGNFFILFVAFGYAVYDDFTTMTVSTLLIVLGMFLAGELAEFIAGALGAKRQKASTRAMAAAVLGAVGGGVLGTGVLPIVGSIIGAVLGAFAASYIAEYSKAGDADRARQVGISVMKGQALGMTFKIIMAICMVGLTIFKMTWQ</sequence>
<proteinExistence type="predicted"/>
<keyword evidence="1" id="KW-1133">Transmembrane helix</keyword>
<comment type="caution">
    <text evidence="2">The sequence shown here is derived from an EMBL/GenBank/DDBJ whole genome shotgun (WGS) entry which is preliminary data.</text>
</comment>
<reference evidence="2" key="1">
    <citation type="submission" date="2019-08" db="EMBL/GenBank/DDBJ databases">
        <authorList>
            <person name="Kucharzyk K."/>
            <person name="Murdoch R.W."/>
            <person name="Higgins S."/>
            <person name="Loffler F."/>
        </authorList>
    </citation>
    <scope>NUCLEOTIDE SEQUENCE</scope>
</reference>
<dbReference type="Pfam" id="PF04306">
    <property type="entry name" value="DUF456"/>
    <property type="match status" value="1"/>
</dbReference>
<name>A0A644TFI2_9ZZZZ</name>
<accession>A0A644TFI2</accession>
<feature type="transmembrane region" description="Helical" evidence="1">
    <location>
        <begin position="52"/>
        <end position="73"/>
    </location>
</feature>
<feature type="transmembrane region" description="Helical" evidence="1">
    <location>
        <begin position="80"/>
        <end position="99"/>
    </location>
</feature>
<organism evidence="2">
    <name type="scientific">bioreactor metagenome</name>
    <dbReference type="NCBI Taxonomy" id="1076179"/>
    <lineage>
        <taxon>unclassified sequences</taxon>
        <taxon>metagenomes</taxon>
        <taxon>ecological metagenomes</taxon>
    </lineage>
</organism>
<evidence type="ECO:0000313" key="2">
    <source>
        <dbReference type="EMBL" id="MPL65663.1"/>
    </source>
</evidence>
<dbReference type="InterPro" id="IPR007403">
    <property type="entry name" value="DUF456"/>
</dbReference>
<keyword evidence="1" id="KW-0472">Membrane</keyword>
<protein>
    <recommendedName>
        <fullName evidence="3">DUF456 domain-containing protein</fullName>
    </recommendedName>
</protein>
<evidence type="ECO:0000256" key="1">
    <source>
        <dbReference type="SAM" id="Phobius"/>
    </source>
</evidence>
<dbReference type="AlphaFoldDB" id="A0A644TFI2"/>
<gene>
    <name evidence="2" type="ORF">SDC9_11327</name>
</gene>
<dbReference type="EMBL" id="VSSQ01000029">
    <property type="protein sequence ID" value="MPL65663.1"/>
    <property type="molecule type" value="Genomic_DNA"/>
</dbReference>
<evidence type="ECO:0008006" key="3">
    <source>
        <dbReference type="Google" id="ProtNLM"/>
    </source>
</evidence>
<feature type="transmembrane region" description="Helical" evidence="1">
    <location>
        <begin position="146"/>
        <end position="165"/>
    </location>
</feature>
<keyword evidence="1" id="KW-0812">Transmembrane</keyword>